<evidence type="ECO:0000313" key="3">
    <source>
        <dbReference type="EMBL" id="SFB61896.1"/>
    </source>
</evidence>
<dbReference type="AlphaFoldDB" id="A0A1I1CIQ0"/>
<evidence type="ECO:0008006" key="5">
    <source>
        <dbReference type="Google" id="ProtNLM"/>
    </source>
</evidence>
<evidence type="ECO:0000313" key="4">
    <source>
        <dbReference type="Proteomes" id="UP000243799"/>
    </source>
</evidence>
<gene>
    <name evidence="3" type="ORF">SAMN05216266_12928</name>
</gene>
<reference evidence="4" key="1">
    <citation type="submission" date="2016-10" db="EMBL/GenBank/DDBJ databases">
        <authorList>
            <person name="Varghese N."/>
            <person name="Submissions S."/>
        </authorList>
    </citation>
    <scope>NUCLEOTIDE SEQUENCE [LARGE SCALE GENOMIC DNA]</scope>
    <source>
        <strain evidence="4">CGMCC 4.3568</strain>
    </source>
</reference>
<feature type="transmembrane region" description="Helical" evidence="2">
    <location>
        <begin position="80"/>
        <end position="97"/>
    </location>
</feature>
<feature type="transmembrane region" description="Helical" evidence="2">
    <location>
        <begin position="55"/>
        <end position="73"/>
    </location>
</feature>
<dbReference type="Proteomes" id="UP000243799">
    <property type="component" value="Unassembled WGS sequence"/>
</dbReference>
<keyword evidence="2" id="KW-1133">Transmembrane helix</keyword>
<feature type="transmembrane region" description="Helical" evidence="2">
    <location>
        <begin position="103"/>
        <end position="123"/>
    </location>
</feature>
<feature type="region of interest" description="Disordered" evidence="1">
    <location>
        <begin position="136"/>
        <end position="160"/>
    </location>
</feature>
<keyword evidence="2" id="KW-0812">Transmembrane</keyword>
<feature type="compositionally biased region" description="Basic and acidic residues" evidence="1">
    <location>
        <begin position="141"/>
        <end position="160"/>
    </location>
</feature>
<dbReference type="STRING" id="490629.SAMN05216266_12928"/>
<proteinExistence type="predicted"/>
<feature type="transmembrane region" description="Helical" evidence="2">
    <location>
        <begin position="16"/>
        <end position="35"/>
    </location>
</feature>
<protein>
    <recommendedName>
        <fullName evidence="5">Integral membrane protein</fullName>
    </recommendedName>
</protein>
<evidence type="ECO:0000256" key="1">
    <source>
        <dbReference type="SAM" id="MobiDB-lite"/>
    </source>
</evidence>
<keyword evidence="4" id="KW-1185">Reference proteome</keyword>
<evidence type="ECO:0000256" key="2">
    <source>
        <dbReference type="SAM" id="Phobius"/>
    </source>
</evidence>
<sequence length="160" mass="16745">MPLADKFSPAPREVRLAGGLTALPGLVMFALAVALLVDSFTRAEGGTENVYAEVVYYAVMGAGTIACATGLVLGKTWARSPGVVVALLLVGIGWYGAGPSGQPAFGIPLMVVGVLIIVLLFRVPSRAWALGLMEGESEEDAAWRDSAEGRAARREREENG</sequence>
<name>A0A1I1CIQ0_9PSEU</name>
<dbReference type="EMBL" id="FOKG01000029">
    <property type="protein sequence ID" value="SFB61896.1"/>
    <property type="molecule type" value="Genomic_DNA"/>
</dbReference>
<accession>A0A1I1CIQ0</accession>
<organism evidence="3 4">
    <name type="scientific">Amycolatopsis marina</name>
    <dbReference type="NCBI Taxonomy" id="490629"/>
    <lineage>
        <taxon>Bacteria</taxon>
        <taxon>Bacillati</taxon>
        <taxon>Actinomycetota</taxon>
        <taxon>Actinomycetes</taxon>
        <taxon>Pseudonocardiales</taxon>
        <taxon>Pseudonocardiaceae</taxon>
        <taxon>Amycolatopsis</taxon>
    </lineage>
</organism>
<keyword evidence="2" id="KW-0472">Membrane</keyword>